<dbReference type="Proteomes" id="UP000286045">
    <property type="component" value="Unassembled WGS sequence"/>
</dbReference>
<accession>A0A439CZ52</accession>
<proteinExistence type="predicted"/>
<feature type="transmembrane region" description="Helical" evidence="1">
    <location>
        <begin position="121"/>
        <end position="143"/>
    </location>
</feature>
<organism evidence="2 3">
    <name type="scientific">Xylaria grammica</name>
    <dbReference type="NCBI Taxonomy" id="363999"/>
    <lineage>
        <taxon>Eukaryota</taxon>
        <taxon>Fungi</taxon>
        <taxon>Dikarya</taxon>
        <taxon>Ascomycota</taxon>
        <taxon>Pezizomycotina</taxon>
        <taxon>Sordariomycetes</taxon>
        <taxon>Xylariomycetidae</taxon>
        <taxon>Xylariales</taxon>
        <taxon>Xylariaceae</taxon>
        <taxon>Xylaria</taxon>
    </lineage>
</organism>
<protein>
    <submittedName>
        <fullName evidence="2">Uncharacterized protein</fullName>
    </submittedName>
</protein>
<keyword evidence="1" id="KW-0812">Transmembrane</keyword>
<dbReference type="EMBL" id="RYZI01000255">
    <property type="protein sequence ID" value="RWA07489.1"/>
    <property type="molecule type" value="Genomic_DNA"/>
</dbReference>
<name>A0A439CZ52_9PEZI</name>
<dbReference type="AlphaFoldDB" id="A0A439CZ52"/>
<keyword evidence="3" id="KW-1185">Reference proteome</keyword>
<evidence type="ECO:0000313" key="3">
    <source>
        <dbReference type="Proteomes" id="UP000286045"/>
    </source>
</evidence>
<gene>
    <name evidence="2" type="ORF">EKO27_g7616</name>
</gene>
<sequence length="266" mass="29565">MAPAVTKTVGLNAFVSEVGILMPEDKPNLTRLSVEVRTPIRDEHHYSIASTTSLSYYDPISTAPTSNPSSLETVIISTTETITLTTIALVTSENTLRLQEPTEAPLLSSTSTNIELSPGQIAGIVVGALASVLLLVLLVYLILTRAKWVDLVDKWRLEIREKKHIKESTRRLKKTTRKETIHPAKNPVRNTRRVRDVADAKQLEPKPAATRAASILITPEQKRYELGETDVHPVLEEVRRKVAAKKAAAMERDKLNSRRRLGRISV</sequence>
<reference evidence="2 3" key="1">
    <citation type="submission" date="2018-12" db="EMBL/GenBank/DDBJ databases">
        <title>Draft genome sequence of Xylaria grammica IHI A82.</title>
        <authorList>
            <person name="Buettner E."/>
            <person name="Kellner H."/>
        </authorList>
    </citation>
    <scope>NUCLEOTIDE SEQUENCE [LARGE SCALE GENOMIC DNA]</scope>
    <source>
        <strain evidence="2 3">IHI A82</strain>
    </source>
</reference>
<comment type="caution">
    <text evidence="2">The sequence shown here is derived from an EMBL/GenBank/DDBJ whole genome shotgun (WGS) entry which is preliminary data.</text>
</comment>
<evidence type="ECO:0000256" key="1">
    <source>
        <dbReference type="SAM" id="Phobius"/>
    </source>
</evidence>
<evidence type="ECO:0000313" key="2">
    <source>
        <dbReference type="EMBL" id="RWA07489.1"/>
    </source>
</evidence>
<keyword evidence="1" id="KW-1133">Transmembrane helix</keyword>
<keyword evidence="1" id="KW-0472">Membrane</keyword>